<name>A0ACC6Q6S6_9ACTN</name>
<evidence type="ECO:0000313" key="2">
    <source>
        <dbReference type="Proteomes" id="UP001377168"/>
    </source>
</evidence>
<reference evidence="1" key="1">
    <citation type="submission" date="2024-03" db="EMBL/GenBank/DDBJ databases">
        <title>Novel Streptomyces species of biotechnological and ecological value are a feature of Machair soil.</title>
        <authorList>
            <person name="Prole J.R."/>
            <person name="Goodfellow M."/>
            <person name="Allenby N."/>
            <person name="Ward A.C."/>
        </authorList>
    </citation>
    <scope>NUCLEOTIDE SEQUENCE</scope>
    <source>
        <strain evidence="1">MS2.AVA.5</strain>
    </source>
</reference>
<dbReference type="Proteomes" id="UP001377168">
    <property type="component" value="Unassembled WGS sequence"/>
</dbReference>
<comment type="caution">
    <text evidence="1">The sequence shown here is derived from an EMBL/GenBank/DDBJ whole genome shotgun (WGS) entry which is preliminary data.</text>
</comment>
<gene>
    <name evidence="1" type="ORF">WKI67_39385</name>
</gene>
<keyword evidence="2" id="KW-1185">Reference proteome</keyword>
<accession>A0ACC6Q6S6</accession>
<evidence type="ECO:0000313" key="1">
    <source>
        <dbReference type="EMBL" id="MEJ8639423.1"/>
    </source>
</evidence>
<dbReference type="EMBL" id="JBBKAJ010000022">
    <property type="protein sequence ID" value="MEJ8639423.1"/>
    <property type="molecule type" value="Genomic_DNA"/>
</dbReference>
<sequence>MYEMWAGATAAGEDPAWHVLAPDKTKTLCGLRRSEDQEEYSTERHCFPCMTAFQHVIEPPERVR</sequence>
<protein>
    <submittedName>
        <fullName evidence="1">Uncharacterized protein</fullName>
    </submittedName>
</protein>
<organism evidence="1 2">
    <name type="scientific">Streptomyces achmelvichensis</name>
    <dbReference type="NCBI Taxonomy" id="3134111"/>
    <lineage>
        <taxon>Bacteria</taxon>
        <taxon>Bacillati</taxon>
        <taxon>Actinomycetota</taxon>
        <taxon>Actinomycetes</taxon>
        <taxon>Kitasatosporales</taxon>
        <taxon>Streptomycetaceae</taxon>
        <taxon>Streptomyces</taxon>
    </lineage>
</organism>
<proteinExistence type="predicted"/>